<organism evidence="1 2">
    <name type="scientific">Riccia sorocarpa</name>
    <dbReference type="NCBI Taxonomy" id="122646"/>
    <lineage>
        <taxon>Eukaryota</taxon>
        <taxon>Viridiplantae</taxon>
        <taxon>Streptophyta</taxon>
        <taxon>Embryophyta</taxon>
        <taxon>Marchantiophyta</taxon>
        <taxon>Marchantiopsida</taxon>
        <taxon>Marchantiidae</taxon>
        <taxon>Marchantiales</taxon>
        <taxon>Ricciaceae</taxon>
        <taxon>Riccia</taxon>
    </lineage>
</organism>
<dbReference type="Proteomes" id="UP001633002">
    <property type="component" value="Unassembled WGS sequence"/>
</dbReference>
<name>A0ABD3H3T9_9MARC</name>
<dbReference type="PANTHER" id="PTHR33116:SF78">
    <property type="entry name" value="OS12G0587133 PROTEIN"/>
    <property type="match status" value="1"/>
</dbReference>
<protein>
    <submittedName>
        <fullName evidence="1">Uncharacterized protein</fullName>
    </submittedName>
</protein>
<reference evidence="1 2" key="1">
    <citation type="submission" date="2024-09" db="EMBL/GenBank/DDBJ databases">
        <title>Chromosome-scale assembly of Riccia sorocarpa.</title>
        <authorList>
            <person name="Paukszto L."/>
        </authorList>
    </citation>
    <scope>NUCLEOTIDE SEQUENCE [LARGE SCALE GENOMIC DNA]</scope>
    <source>
        <strain evidence="1">LP-2024</strain>
        <tissue evidence="1">Aerial parts of the thallus</tissue>
    </source>
</reference>
<accession>A0ABD3H3T9</accession>
<sequence length="306" mass="34469">MYHLSLLPRKERKNGTFVAVELPGGLTLDVSALADDTAAFLQVLGRYKATRYLGIMVASSLEPQDAWAHAIATISNRLYNLSDKLLNFEGRCTVLRYLVQTKLSFAISLVTLRKSHLKTLKQLFRSFLWGTSATGRSKVPLVAWDYIFAPLRDGGLGIWDLSNFNSAFLVKYVSSLLVKPPDALWPDVFWSLCRDNIRRSRQQFLLFGPPARKADSPFFSKMLDTWCSFREELCWAPQVISIPASLSLGSALSLIFNAGVISQDERDFVASSFPDDTIWEDLFSFQSEFHGSQQSLWAKLCSLPVH</sequence>
<keyword evidence="2" id="KW-1185">Reference proteome</keyword>
<evidence type="ECO:0000313" key="1">
    <source>
        <dbReference type="EMBL" id="KAL3686068.1"/>
    </source>
</evidence>
<dbReference type="PANTHER" id="PTHR33116">
    <property type="entry name" value="REVERSE TRANSCRIPTASE ZINC-BINDING DOMAIN-CONTAINING PROTEIN-RELATED-RELATED"/>
    <property type="match status" value="1"/>
</dbReference>
<dbReference type="EMBL" id="JBJQOH010000006">
    <property type="protein sequence ID" value="KAL3686068.1"/>
    <property type="molecule type" value="Genomic_DNA"/>
</dbReference>
<evidence type="ECO:0000313" key="2">
    <source>
        <dbReference type="Proteomes" id="UP001633002"/>
    </source>
</evidence>
<dbReference type="AlphaFoldDB" id="A0ABD3H3T9"/>
<comment type="caution">
    <text evidence="1">The sequence shown here is derived from an EMBL/GenBank/DDBJ whole genome shotgun (WGS) entry which is preliminary data.</text>
</comment>
<gene>
    <name evidence="1" type="ORF">R1sor_004090</name>
</gene>
<proteinExistence type="predicted"/>